<sequence length="135" mass="15063">MIPLDSSICNHIYPLYVLEERLKPDGFIFASNWNYQERYVDIKIDDQGVYYALRIPFYAVSGSLDYPGVTVRIDQPFLLDRGYDNAMGPYMVGKATTGEATPVPSPAFADTGTPGQPVQAGKRIMQKVERLLLPG</sequence>
<organism evidence="1 2">
    <name type="scientific">Lentibacillus salinarum</name>
    <dbReference type="NCBI Taxonomy" id="446820"/>
    <lineage>
        <taxon>Bacteria</taxon>
        <taxon>Bacillati</taxon>
        <taxon>Bacillota</taxon>
        <taxon>Bacilli</taxon>
        <taxon>Bacillales</taxon>
        <taxon>Bacillaceae</taxon>
        <taxon>Lentibacillus</taxon>
    </lineage>
</organism>
<dbReference type="RefSeq" id="WP_382399005.1">
    <property type="nucleotide sequence ID" value="NZ_JBHTNH010000014.1"/>
</dbReference>
<dbReference type="EMBL" id="JBHTNH010000014">
    <property type="protein sequence ID" value="MFD1361436.1"/>
    <property type="molecule type" value="Genomic_DNA"/>
</dbReference>
<dbReference type="Gene3D" id="3.30.310.100">
    <property type="entry name" value="YugN-like"/>
    <property type="match status" value="1"/>
</dbReference>
<evidence type="ECO:0000313" key="1">
    <source>
        <dbReference type="EMBL" id="MFD1361436.1"/>
    </source>
</evidence>
<comment type="caution">
    <text evidence="1">The sequence shown here is derived from an EMBL/GenBank/DDBJ whole genome shotgun (WGS) entry which is preliminary data.</text>
</comment>
<dbReference type="InterPro" id="IPR036491">
    <property type="entry name" value="YugN-like_sf"/>
</dbReference>
<accession>A0ABW3ZSW9</accession>
<keyword evidence="2" id="KW-1185">Reference proteome</keyword>
<reference evidence="2" key="1">
    <citation type="journal article" date="2019" name="Int. J. Syst. Evol. Microbiol.">
        <title>The Global Catalogue of Microorganisms (GCM) 10K type strain sequencing project: providing services to taxonomists for standard genome sequencing and annotation.</title>
        <authorList>
            <consortium name="The Broad Institute Genomics Platform"/>
            <consortium name="The Broad Institute Genome Sequencing Center for Infectious Disease"/>
            <person name="Wu L."/>
            <person name="Ma J."/>
        </authorList>
    </citation>
    <scope>NUCLEOTIDE SEQUENCE [LARGE SCALE GENOMIC DNA]</scope>
    <source>
        <strain evidence="2">CCUG 54822</strain>
    </source>
</reference>
<dbReference type="InterPro" id="IPR014967">
    <property type="entry name" value="Uncharacterised_YugN-like"/>
</dbReference>
<name>A0ABW3ZSW9_9BACI</name>
<dbReference type="SUPFAM" id="SSF160755">
    <property type="entry name" value="YugN-like"/>
    <property type="match status" value="1"/>
</dbReference>
<gene>
    <name evidence="1" type="ORF">ACFQ4A_07185</name>
</gene>
<protein>
    <submittedName>
        <fullName evidence="1">YugN family protein</fullName>
    </submittedName>
</protein>
<dbReference type="Proteomes" id="UP001597178">
    <property type="component" value="Unassembled WGS sequence"/>
</dbReference>
<evidence type="ECO:0000313" key="2">
    <source>
        <dbReference type="Proteomes" id="UP001597178"/>
    </source>
</evidence>
<dbReference type="Pfam" id="PF08868">
    <property type="entry name" value="YugN"/>
    <property type="match status" value="1"/>
</dbReference>
<proteinExistence type="predicted"/>